<accession>A0A1I0R7T6</accession>
<dbReference type="SUPFAM" id="SSF117281">
    <property type="entry name" value="Kelch motif"/>
    <property type="match status" value="1"/>
</dbReference>
<dbReference type="PANTHER" id="PTHR45632">
    <property type="entry name" value="LD33804P"/>
    <property type="match status" value="1"/>
</dbReference>
<dbReference type="AlphaFoldDB" id="A0A1I0R7T6"/>
<dbReference type="STRING" id="1267423.SAMN05216290_3224"/>
<feature type="signal peptide" evidence="3">
    <location>
        <begin position="1"/>
        <end position="22"/>
    </location>
</feature>
<evidence type="ECO:0000256" key="1">
    <source>
        <dbReference type="ARBA" id="ARBA00022441"/>
    </source>
</evidence>
<keyword evidence="3" id="KW-0732">Signal</keyword>
<keyword evidence="2" id="KW-0677">Repeat</keyword>
<proteinExistence type="predicted"/>
<dbReference type="Proteomes" id="UP000199437">
    <property type="component" value="Unassembled WGS sequence"/>
</dbReference>
<dbReference type="GeneID" id="99987902"/>
<keyword evidence="1" id="KW-0880">Kelch repeat</keyword>
<evidence type="ECO:0000256" key="2">
    <source>
        <dbReference type="ARBA" id="ARBA00022737"/>
    </source>
</evidence>
<dbReference type="EMBL" id="FOIR01000003">
    <property type="protein sequence ID" value="SEW36828.1"/>
    <property type="molecule type" value="Genomic_DNA"/>
</dbReference>
<dbReference type="Gene3D" id="2.120.10.80">
    <property type="entry name" value="Kelch-type beta propeller"/>
    <property type="match status" value="2"/>
</dbReference>
<dbReference type="PANTHER" id="PTHR45632:SF3">
    <property type="entry name" value="KELCH-LIKE PROTEIN 32"/>
    <property type="match status" value="1"/>
</dbReference>
<sequence length="331" mass="36609">MRINFFKTLSLVLLLATLNACDNEYESTPEDGNWVEKSDFEGAIRSGAVSFVINGIGYVGTGYNGVDRLNDFWSYDPSRNTWVRIAEFPGAARNGAIAFSIDGKGYVGTGYDGVNYLKDFYEYDPLTNQWTQLPDFEGVARHSAFGLGIDGKGYVGTGFDGDNQLKDFWAFDPTTNSWEQMTSVGGSKRINPIAFTIDGMAYVGGGVHNGAFQEDFWRYNPSSDSWEELSDLDHSTYGDDDVMRSETVSFVCHGKAYISTGIGNGTLTSTWVYDPSDGYWSEMTSFEGTARQGATGFSIDDVGYIVTGRNGSSRFDDIWAFFPLESYDDED</sequence>
<name>A0A1I0R7T6_9BACT</name>
<protein>
    <submittedName>
        <fullName evidence="5">Kelch motif-containing protein</fullName>
    </submittedName>
</protein>
<gene>
    <name evidence="5" type="ORF">SAMN05216290_3224</name>
</gene>
<evidence type="ECO:0000256" key="3">
    <source>
        <dbReference type="SAM" id="SignalP"/>
    </source>
</evidence>
<evidence type="ECO:0000259" key="4">
    <source>
        <dbReference type="Pfam" id="PF24981"/>
    </source>
</evidence>
<dbReference type="RefSeq" id="WP_170836525.1">
    <property type="nucleotide sequence ID" value="NZ_FOIR01000003.1"/>
</dbReference>
<organism evidence="5 6">
    <name type="scientific">Roseivirga pacifica</name>
    <dbReference type="NCBI Taxonomy" id="1267423"/>
    <lineage>
        <taxon>Bacteria</taxon>
        <taxon>Pseudomonadati</taxon>
        <taxon>Bacteroidota</taxon>
        <taxon>Cytophagia</taxon>
        <taxon>Cytophagales</taxon>
        <taxon>Roseivirgaceae</taxon>
        <taxon>Roseivirga</taxon>
    </lineage>
</organism>
<feature type="chain" id="PRO_5011629305" evidence="3">
    <location>
        <begin position="23"/>
        <end position="331"/>
    </location>
</feature>
<keyword evidence="6" id="KW-1185">Reference proteome</keyword>
<feature type="domain" description="Attractin/MKLN-like beta-propeller" evidence="4">
    <location>
        <begin position="68"/>
        <end position="262"/>
    </location>
</feature>
<evidence type="ECO:0000313" key="5">
    <source>
        <dbReference type="EMBL" id="SEW36828.1"/>
    </source>
</evidence>
<dbReference type="InterPro" id="IPR015915">
    <property type="entry name" value="Kelch-typ_b-propeller"/>
</dbReference>
<dbReference type="InterPro" id="IPR056737">
    <property type="entry name" value="Beta-prop_ATRN-MKLN-like"/>
</dbReference>
<dbReference type="Pfam" id="PF24981">
    <property type="entry name" value="Beta-prop_ATRN-LZTR1"/>
    <property type="match status" value="1"/>
</dbReference>
<evidence type="ECO:0000313" key="6">
    <source>
        <dbReference type="Proteomes" id="UP000199437"/>
    </source>
</evidence>
<reference evidence="6" key="1">
    <citation type="submission" date="2016-10" db="EMBL/GenBank/DDBJ databases">
        <authorList>
            <person name="Varghese N."/>
            <person name="Submissions S."/>
        </authorList>
    </citation>
    <scope>NUCLEOTIDE SEQUENCE [LARGE SCALE GENOMIC DNA]</scope>
    <source>
        <strain evidence="6">CGMCC 1.12402</strain>
    </source>
</reference>